<keyword evidence="7" id="KW-0547">Nucleotide-binding</keyword>
<keyword evidence="5" id="KW-0819">tRNA processing</keyword>
<organism evidence="11 12">
    <name type="scientific">Ferviditalea candida</name>
    <dbReference type="NCBI Taxonomy" id="3108399"/>
    <lineage>
        <taxon>Bacteria</taxon>
        <taxon>Bacillati</taxon>
        <taxon>Bacillota</taxon>
        <taxon>Bacilli</taxon>
        <taxon>Bacillales</taxon>
        <taxon>Paenibacillaceae</taxon>
        <taxon>Ferviditalea</taxon>
    </lineage>
</organism>
<protein>
    <recommendedName>
        <fullName evidence="3">tRNA threonylcarbamoyladenosine biosynthesis protein TsaE</fullName>
    </recommendedName>
    <alternativeName>
        <fullName evidence="10">t(6)A37 threonylcarbamoyladenosine biosynthesis protein TsaE</fullName>
    </alternativeName>
</protein>
<dbReference type="PANTHER" id="PTHR33540">
    <property type="entry name" value="TRNA THREONYLCARBAMOYLADENOSINE BIOSYNTHESIS PROTEIN TSAE"/>
    <property type="match status" value="1"/>
</dbReference>
<dbReference type="Gene3D" id="3.40.50.300">
    <property type="entry name" value="P-loop containing nucleotide triphosphate hydrolases"/>
    <property type="match status" value="1"/>
</dbReference>
<evidence type="ECO:0000256" key="4">
    <source>
        <dbReference type="ARBA" id="ARBA00022490"/>
    </source>
</evidence>
<evidence type="ECO:0000256" key="5">
    <source>
        <dbReference type="ARBA" id="ARBA00022694"/>
    </source>
</evidence>
<keyword evidence="4" id="KW-0963">Cytoplasm</keyword>
<comment type="similarity">
    <text evidence="2">Belongs to the TsaE family.</text>
</comment>
<reference evidence="11" key="1">
    <citation type="submission" date="2023-12" db="EMBL/GenBank/DDBJ databases">
        <title>Fervidustalea candida gen. nov., sp. nov., a novel member of the family Paenibacillaceae isolated from a geothermal area.</title>
        <authorList>
            <person name="Li W.-J."/>
            <person name="Jiao J.-Y."/>
            <person name="Chen Y."/>
        </authorList>
    </citation>
    <scope>NUCLEOTIDE SEQUENCE</scope>
    <source>
        <strain evidence="11">SYSU GA230002</strain>
    </source>
</reference>
<dbReference type="InterPro" id="IPR003442">
    <property type="entry name" value="T6A_TsaE"/>
</dbReference>
<keyword evidence="8" id="KW-0067">ATP-binding</keyword>
<dbReference type="InterPro" id="IPR027417">
    <property type="entry name" value="P-loop_NTPase"/>
</dbReference>
<evidence type="ECO:0000256" key="10">
    <source>
        <dbReference type="ARBA" id="ARBA00032441"/>
    </source>
</evidence>
<evidence type="ECO:0000313" key="12">
    <source>
        <dbReference type="Proteomes" id="UP001310386"/>
    </source>
</evidence>
<dbReference type="NCBIfam" id="TIGR00150">
    <property type="entry name" value="T6A_YjeE"/>
    <property type="match status" value="1"/>
</dbReference>
<evidence type="ECO:0000256" key="6">
    <source>
        <dbReference type="ARBA" id="ARBA00022723"/>
    </source>
</evidence>
<evidence type="ECO:0000313" key="11">
    <source>
        <dbReference type="EMBL" id="MEB3100901.1"/>
    </source>
</evidence>
<gene>
    <name evidence="11" type="primary">tsaE</name>
    <name evidence="11" type="ORF">VF724_04420</name>
</gene>
<comment type="subcellular location">
    <subcellularLocation>
        <location evidence="1">Cytoplasm</location>
    </subcellularLocation>
</comment>
<keyword evidence="6" id="KW-0479">Metal-binding</keyword>
<dbReference type="RefSeq" id="WP_371753014.1">
    <property type="nucleotide sequence ID" value="NZ_JAYJLD010000004.1"/>
</dbReference>
<evidence type="ECO:0000256" key="7">
    <source>
        <dbReference type="ARBA" id="ARBA00022741"/>
    </source>
</evidence>
<accession>A0ABU5ZEI0</accession>
<evidence type="ECO:0000256" key="2">
    <source>
        <dbReference type="ARBA" id="ARBA00007599"/>
    </source>
</evidence>
<sequence>MSDIQTEYQFASRSLEDTRRLAEAIAKFAKAGSVIALEGDLGAGKTAFSQFFASALGVRDTVNSPTFTLIKEYQGRELPLYHMDVYRVTANEAGELGLDEYFYGEGVTLVEWASRLEDLLPDTRLSLYIEYVAGQARTFRIEPFGRPYTGWCEEMKRMGVIK</sequence>
<dbReference type="EMBL" id="JAYJLD010000004">
    <property type="protein sequence ID" value="MEB3100901.1"/>
    <property type="molecule type" value="Genomic_DNA"/>
</dbReference>
<evidence type="ECO:0000256" key="3">
    <source>
        <dbReference type="ARBA" id="ARBA00019010"/>
    </source>
</evidence>
<name>A0ABU5ZEI0_9BACL</name>
<evidence type="ECO:0000256" key="8">
    <source>
        <dbReference type="ARBA" id="ARBA00022840"/>
    </source>
</evidence>
<dbReference type="Proteomes" id="UP001310386">
    <property type="component" value="Unassembled WGS sequence"/>
</dbReference>
<comment type="caution">
    <text evidence="11">The sequence shown here is derived from an EMBL/GenBank/DDBJ whole genome shotgun (WGS) entry which is preliminary data.</text>
</comment>
<dbReference type="SUPFAM" id="SSF52540">
    <property type="entry name" value="P-loop containing nucleoside triphosphate hydrolases"/>
    <property type="match status" value="1"/>
</dbReference>
<keyword evidence="9" id="KW-0460">Magnesium</keyword>
<keyword evidence="12" id="KW-1185">Reference proteome</keyword>
<dbReference type="Pfam" id="PF02367">
    <property type="entry name" value="TsaE"/>
    <property type="match status" value="1"/>
</dbReference>
<evidence type="ECO:0000256" key="1">
    <source>
        <dbReference type="ARBA" id="ARBA00004496"/>
    </source>
</evidence>
<dbReference type="PANTHER" id="PTHR33540:SF2">
    <property type="entry name" value="TRNA THREONYLCARBAMOYLADENOSINE BIOSYNTHESIS PROTEIN TSAE"/>
    <property type="match status" value="1"/>
</dbReference>
<proteinExistence type="inferred from homology"/>
<evidence type="ECO:0000256" key="9">
    <source>
        <dbReference type="ARBA" id="ARBA00022842"/>
    </source>
</evidence>